<keyword evidence="1" id="KW-0805">Transcription regulation</keyword>
<evidence type="ECO:0000256" key="2">
    <source>
        <dbReference type="ARBA" id="ARBA00023125"/>
    </source>
</evidence>
<evidence type="ECO:0000313" key="5">
    <source>
        <dbReference type="EMBL" id="MBB2183275.1"/>
    </source>
</evidence>
<dbReference type="InterPro" id="IPR009057">
    <property type="entry name" value="Homeodomain-like_sf"/>
</dbReference>
<dbReference type="PROSITE" id="PS00041">
    <property type="entry name" value="HTH_ARAC_FAMILY_1"/>
    <property type="match status" value="1"/>
</dbReference>
<organism evidence="5 6">
    <name type="scientific">Variimorphobacter saccharofermentans</name>
    <dbReference type="NCBI Taxonomy" id="2755051"/>
    <lineage>
        <taxon>Bacteria</taxon>
        <taxon>Bacillati</taxon>
        <taxon>Bacillota</taxon>
        <taxon>Clostridia</taxon>
        <taxon>Lachnospirales</taxon>
        <taxon>Lachnospiraceae</taxon>
        <taxon>Variimorphobacter</taxon>
    </lineage>
</organism>
<dbReference type="AlphaFoldDB" id="A0A839K028"/>
<dbReference type="RefSeq" id="WP_228352947.1">
    <property type="nucleotide sequence ID" value="NZ_JACEGA010000001.1"/>
</dbReference>
<feature type="domain" description="HTH araC/xylS-type" evidence="4">
    <location>
        <begin position="8"/>
        <end position="106"/>
    </location>
</feature>
<proteinExistence type="predicted"/>
<dbReference type="GO" id="GO:0003700">
    <property type="term" value="F:DNA-binding transcription factor activity"/>
    <property type="evidence" value="ECO:0007669"/>
    <property type="project" value="InterPro"/>
</dbReference>
<dbReference type="Proteomes" id="UP000574276">
    <property type="component" value="Unassembled WGS sequence"/>
</dbReference>
<reference evidence="5 6" key="1">
    <citation type="submission" date="2020-07" db="EMBL/GenBank/DDBJ databases">
        <title>Characterization and genome sequencing of isolate MD1, a novel member within the family Lachnospiraceae.</title>
        <authorList>
            <person name="Rettenmaier R."/>
            <person name="Di Bello L."/>
            <person name="Zinser C."/>
            <person name="Scheitz K."/>
            <person name="Liebl W."/>
            <person name="Zverlov V."/>
        </authorList>
    </citation>
    <scope>NUCLEOTIDE SEQUENCE [LARGE SCALE GENOMIC DNA]</scope>
    <source>
        <strain evidence="5 6">MD1</strain>
    </source>
</reference>
<protein>
    <submittedName>
        <fullName evidence="5">Helix-turn-helix transcriptional regulator</fullName>
    </submittedName>
</protein>
<dbReference type="GO" id="GO:0043565">
    <property type="term" value="F:sequence-specific DNA binding"/>
    <property type="evidence" value="ECO:0007669"/>
    <property type="project" value="InterPro"/>
</dbReference>
<gene>
    <name evidence="5" type="ORF">H0486_10325</name>
</gene>
<keyword evidence="6" id="KW-1185">Reference proteome</keyword>
<sequence length="488" mass="56578">MNWIESLSRAIQYIENHLTDDINSEDVSKQVYSSSSHFQFIFHVVLGITVGEYIRNRRLSCAAQELMKPNSKILDVAMRYRYDSSESFSKAFTRFHGFPPSKVQQNKIKIFYPLSINISVQGGFSMSRRLIDEFYWRDTYEHEDEKLSNEEKYKRLITWAGKAREQNPNVFDALTEWILDNSQWSDDKISENEQILMQGVFTRFKEQNAQLRACLLELEPSGVVNPAVFKALDRFDEELSGHSHDTRLQPVVTRVFSDFSAMRERNIRELIAGSKTGPTGTNTVELYGYINYLKDCDAAVQWALFMPEVVTMQQNGFKVDSFEYIKKPAMRFIGREGDELSNIEVRRRLFKTLDEMSEFNSELTYDVLFMHHYGLGVDIGPWHGVWGRFMKAETPVPEGWLYFDFEPASDGKVGPPYVSQFAYATFSGDVEAMHRREGFDSDAMYDITRNIMLGSGVNIPYPEKYWTAEVFLNGYENYSTAYMFSAEL</sequence>
<evidence type="ECO:0000256" key="3">
    <source>
        <dbReference type="ARBA" id="ARBA00023163"/>
    </source>
</evidence>
<dbReference type="SMART" id="SM00342">
    <property type="entry name" value="HTH_ARAC"/>
    <property type="match status" value="1"/>
</dbReference>
<keyword evidence="2" id="KW-0238">DNA-binding</keyword>
<dbReference type="Gene3D" id="1.10.10.60">
    <property type="entry name" value="Homeodomain-like"/>
    <property type="match status" value="2"/>
</dbReference>
<evidence type="ECO:0000259" key="4">
    <source>
        <dbReference type="PROSITE" id="PS01124"/>
    </source>
</evidence>
<dbReference type="InterPro" id="IPR050959">
    <property type="entry name" value="MarA-like"/>
</dbReference>
<evidence type="ECO:0000256" key="1">
    <source>
        <dbReference type="ARBA" id="ARBA00023015"/>
    </source>
</evidence>
<dbReference type="EMBL" id="JACEGA010000001">
    <property type="protein sequence ID" value="MBB2183275.1"/>
    <property type="molecule type" value="Genomic_DNA"/>
</dbReference>
<comment type="caution">
    <text evidence="5">The sequence shown here is derived from an EMBL/GenBank/DDBJ whole genome shotgun (WGS) entry which is preliminary data.</text>
</comment>
<dbReference type="InterPro" id="IPR018062">
    <property type="entry name" value="HTH_AraC-typ_CS"/>
</dbReference>
<dbReference type="Pfam" id="PF12833">
    <property type="entry name" value="HTH_18"/>
    <property type="match status" value="1"/>
</dbReference>
<name>A0A839K028_9FIRM</name>
<accession>A0A839K028</accession>
<keyword evidence="3" id="KW-0804">Transcription</keyword>
<evidence type="ECO:0000313" key="6">
    <source>
        <dbReference type="Proteomes" id="UP000574276"/>
    </source>
</evidence>
<dbReference type="SUPFAM" id="SSF46689">
    <property type="entry name" value="Homeodomain-like"/>
    <property type="match status" value="2"/>
</dbReference>
<dbReference type="PANTHER" id="PTHR47504">
    <property type="entry name" value="RIGHT ORIGIN-BINDING PROTEIN"/>
    <property type="match status" value="1"/>
</dbReference>
<dbReference type="PROSITE" id="PS01124">
    <property type="entry name" value="HTH_ARAC_FAMILY_2"/>
    <property type="match status" value="1"/>
</dbReference>
<dbReference type="InterPro" id="IPR018060">
    <property type="entry name" value="HTH_AraC"/>
</dbReference>
<dbReference type="PANTHER" id="PTHR47504:SF5">
    <property type="entry name" value="RIGHT ORIGIN-BINDING PROTEIN"/>
    <property type="match status" value="1"/>
</dbReference>